<keyword evidence="6" id="KW-1185">Reference proteome</keyword>
<sequence>MKDAARQCFAPARPGAVIGCGARNQNAAALRALLDCLARGLPIHASQQGIRPATPDPAPFLYCQSSGSGGRVKTIRRSHGSWIASFEVNRDSFGLSAHDRYGVLGNLGHSLSLYATLEALHLGAGLLVLAGDSPRNQMRQLAQAGVSVLYATPTQLRRLQLAGGPGLPAVSHVFCGGGKLDDACRDGMAALCPNAAIREFYGASETSFITIADAGTPAGSVGRAYPGVRIRLGEAGRIFVASPYLFDGYHEPDLAPPPREGNHIGTGDIGWLDAGGHLFLRGRESRMVTVADRNLFLEDVEAAMAAAGAGPCAAIALPDPQRGHAVIAAVEGAQDDALAARLRRACRDALGDHAAPRRVVFLPRLPLLASDKPDLAALARLFGAAP</sequence>
<dbReference type="Pfam" id="PF13193">
    <property type="entry name" value="AMP-binding_C"/>
    <property type="match status" value="1"/>
</dbReference>
<dbReference type="SUPFAM" id="SSF56801">
    <property type="entry name" value="Acetyl-CoA synthetase-like"/>
    <property type="match status" value="1"/>
</dbReference>
<comment type="similarity">
    <text evidence="1">Belongs to the ATP-dependent AMP-binding enzyme family.</text>
</comment>
<gene>
    <name evidence="5" type="ORF">D3P05_04575</name>
</gene>
<reference evidence="6" key="1">
    <citation type="submission" date="2018-09" db="EMBL/GenBank/DDBJ databases">
        <title>Paracoccus onubensis nov. sp. a moderate halophilic bacterium isolated from Gruta de las Maravillas (Aracena, Spain).</title>
        <authorList>
            <person name="Jurado V."/>
            <person name="Gutierrez-Patricio S."/>
            <person name="Gonzalez-Pimentel J.L."/>
            <person name="Miller A.Z."/>
            <person name="Laiz L."/>
            <person name="Saiz-Jimenez C."/>
        </authorList>
    </citation>
    <scope>NUCLEOTIDE SEQUENCE [LARGE SCALE GENOMIC DNA]</scope>
    <source>
        <strain evidence="6">DSM 26381</strain>
    </source>
</reference>
<dbReference type="Gene3D" id="3.30.300.30">
    <property type="match status" value="1"/>
</dbReference>
<proteinExistence type="inferred from homology"/>
<dbReference type="AlphaFoldDB" id="A0A419AAB9"/>
<dbReference type="InterPro" id="IPR025110">
    <property type="entry name" value="AMP-bd_C"/>
</dbReference>
<dbReference type="GO" id="GO:0006631">
    <property type="term" value="P:fatty acid metabolic process"/>
    <property type="evidence" value="ECO:0007669"/>
    <property type="project" value="TreeGrafter"/>
</dbReference>
<keyword evidence="2" id="KW-0436">Ligase</keyword>
<dbReference type="InterPro" id="IPR000873">
    <property type="entry name" value="AMP-dep_synth/lig_dom"/>
</dbReference>
<evidence type="ECO:0000313" key="5">
    <source>
        <dbReference type="EMBL" id="RJL19699.1"/>
    </source>
</evidence>
<feature type="domain" description="AMP-dependent synthetase/ligase" evidence="3">
    <location>
        <begin position="55"/>
        <end position="250"/>
    </location>
</feature>
<evidence type="ECO:0000256" key="1">
    <source>
        <dbReference type="ARBA" id="ARBA00006432"/>
    </source>
</evidence>
<evidence type="ECO:0000259" key="4">
    <source>
        <dbReference type="Pfam" id="PF13193"/>
    </source>
</evidence>
<dbReference type="OrthoDB" id="9803968at2"/>
<dbReference type="EMBL" id="QZEW01000014">
    <property type="protein sequence ID" value="RJL19699.1"/>
    <property type="molecule type" value="Genomic_DNA"/>
</dbReference>
<accession>A0A419AAB9</accession>
<dbReference type="PANTHER" id="PTHR43201:SF5">
    <property type="entry name" value="MEDIUM-CHAIN ACYL-COA LIGASE ACSF2, MITOCHONDRIAL"/>
    <property type="match status" value="1"/>
</dbReference>
<comment type="caution">
    <text evidence="5">The sequence shown here is derived from an EMBL/GenBank/DDBJ whole genome shotgun (WGS) entry which is preliminary data.</text>
</comment>
<organism evidence="5 6">
    <name type="scientific">Paracoccus siganidrum</name>
    <dbReference type="NCBI Taxonomy" id="1276757"/>
    <lineage>
        <taxon>Bacteria</taxon>
        <taxon>Pseudomonadati</taxon>
        <taxon>Pseudomonadota</taxon>
        <taxon>Alphaproteobacteria</taxon>
        <taxon>Rhodobacterales</taxon>
        <taxon>Paracoccaceae</taxon>
        <taxon>Paracoccus</taxon>
    </lineage>
</organism>
<dbReference type="Gene3D" id="3.40.50.12780">
    <property type="entry name" value="N-terminal domain of ligase-like"/>
    <property type="match status" value="1"/>
</dbReference>
<feature type="domain" description="AMP-binding enzyme C-terminal" evidence="4">
    <location>
        <begin position="312"/>
        <end position="372"/>
    </location>
</feature>
<evidence type="ECO:0000259" key="3">
    <source>
        <dbReference type="Pfam" id="PF00501"/>
    </source>
</evidence>
<dbReference type="Pfam" id="PF00501">
    <property type="entry name" value="AMP-binding"/>
    <property type="match status" value="1"/>
</dbReference>
<dbReference type="GO" id="GO:0031956">
    <property type="term" value="F:medium-chain fatty acid-CoA ligase activity"/>
    <property type="evidence" value="ECO:0007669"/>
    <property type="project" value="TreeGrafter"/>
</dbReference>
<dbReference type="InterPro" id="IPR042099">
    <property type="entry name" value="ANL_N_sf"/>
</dbReference>
<evidence type="ECO:0000313" key="6">
    <source>
        <dbReference type="Proteomes" id="UP000283587"/>
    </source>
</evidence>
<dbReference type="RefSeq" id="WP_119897006.1">
    <property type="nucleotide sequence ID" value="NZ_QNRC01000009.1"/>
</dbReference>
<protein>
    <submittedName>
        <fullName evidence="5">AMP-dependent synthetase</fullName>
    </submittedName>
</protein>
<name>A0A419AAB9_9RHOB</name>
<dbReference type="PANTHER" id="PTHR43201">
    <property type="entry name" value="ACYL-COA SYNTHETASE"/>
    <property type="match status" value="1"/>
</dbReference>
<dbReference type="Proteomes" id="UP000283587">
    <property type="component" value="Unassembled WGS sequence"/>
</dbReference>
<dbReference type="InterPro" id="IPR045851">
    <property type="entry name" value="AMP-bd_C_sf"/>
</dbReference>
<evidence type="ECO:0000256" key="2">
    <source>
        <dbReference type="ARBA" id="ARBA00022598"/>
    </source>
</evidence>